<comment type="caution">
    <text evidence="2">The sequence shown here is derived from an EMBL/GenBank/DDBJ whole genome shotgun (WGS) entry which is preliminary data.</text>
</comment>
<dbReference type="Proteomes" id="UP000231143">
    <property type="component" value="Unassembled WGS sequence"/>
</dbReference>
<organism evidence="2 3">
    <name type="scientific">Candidatus Campbellbacteria bacterium CG22_combo_CG10-13_8_21_14_all_36_13</name>
    <dbReference type="NCBI Taxonomy" id="1974529"/>
    <lineage>
        <taxon>Bacteria</taxon>
        <taxon>Candidatus Campbelliibacteriota</taxon>
    </lineage>
</organism>
<dbReference type="EMBL" id="PCTT01000038">
    <property type="protein sequence ID" value="PIP86939.1"/>
    <property type="molecule type" value="Genomic_DNA"/>
</dbReference>
<evidence type="ECO:0000313" key="2">
    <source>
        <dbReference type="EMBL" id="PIP86939.1"/>
    </source>
</evidence>
<keyword evidence="1" id="KW-1133">Transmembrane helix</keyword>
<protein>
    <submittedName>
        <fullName evidence="2">Uncharacterized protein</fullName>
    </submittedName>
</protein>
<evidence type="ECO:0000313" key="3">
    <source>
        <dbReference type="Proteomes" id="UP000231143"/>
    </source>
</evidence>
<dbReference type="AlphaFoldDB" id="A0A2H0DZ14"/>
<evidence type="ECO:0000256" key="1">
    <source>
        <dbReference type="SAM" id="Phobius"/>
    </source>
</evidence>
<gene>
    <name evidence="2" type="ORF">COW81_02820</name>
</gene>
<sequence length="102" mass="12006">MKLKFSKIKELIKKRNVKNVEKFGAPSRKEKDWKILVQTTLVALIAVSVWCIYLFYGVSYGTLFQKNDTFEATQSEFSQEELNVVAEQIQKQQLEFNRLIDR</sequence>
<keyword evidence="1" id="KW-0472">Membrane</keyword>
<keyword evidence="1" id="KW-0812">Transmembrane</keyword>
<proteinExistence type="predicted"/>
<feature type="transmembrane region" description="Helical" evidence="1">
    <location>
        <begin position="35"/>
        <end position="56"/>
    </location>
</feature>
<reference evidence="2 3" key="1">
    <citation type="submission" date="2017-09" db="EMBL/GenBank/DDBJ databases">
        <title>Depth-based differentiation of microbial function through sediment-hosted aquifers and enrichment of novel symbionts in the deep terrestrial subsurface.</title>
        <authorList>
            <person name="Probst A.J."/>
            <person name="Ladd B."/>
            <person name="Jarett J.K."/>
            <person name="Geller-Mcgrath D.E."/>
            <person name="Sieber C.M."/>
            <person name="Emerson J.B."/>
            <person name="Anantharaman K."/>
            <person name="Thomas B.C."/>
            <person name="Malmstrom R."/>
            <person name="Stieglmeier M."/>
            <person name="Klingl A."/>
            <person name="Woyke T."/>
            <person name="Ryan C.M."/>
            <person name="Banfield J.F."/>
        </authorList>
    </citation>
    <scope>NUCLEOTIDE SEQUENCE [LARGE SCALE GENOMIC DNA]</scope>
    <source>
        <strain evidence="2">CG22_combo_CG10-13_8_21_14_all_36_13</strain>
    </source>
</reference>
<accession>A0A2H0DZ14</accession>
<name>A0A2H0DZ14_9BACT</name>